<dbReference type="InterPro" id="IPR003346">
    <property type="entry name" value="Transposase_20"/>
</dbReference>
<evidence type="ECO:0000259" key="2">
    <source>
        <dbReference type="Pfam" id="PF02371"/>
    </source>
</evidence>
<protein>
    <recommendedName>
        <fullName evidence="2">Transposase IS116/IS110/IS902 C-terminal domain-containing protein</fullName>
    </recommendedName>
</protein>
<name>A0A2H0WX43_9BACT</name>
<dbReference type="PANTHER" id="PTHR33055">
    <property type="entry name" value="TRANSPOSASE FOR INSERTION SEQUENCE ELEMENT IS1111A"/>
    <property type="match status" value="1"/>
</dbReference>
<feature type="region of interest" description="Disordered" evidence="1">
    <location>
        <begin position="426"/>
        <end position="450"/>
    </location>
</feature>
<dbReference type="Proteomes" id="UP000229675">
    <property type="component" value="Unassembled WGS sequence"/>
</dbReference>
<organism evidence="3 4">
    <name type="scientific">Candidatus Nealsonbacteria bacterium CG09_land_8_20_14_0_10_42_14</name>
    <dbReference type="NCBI Taxonomy" id="1974707"/>
    <lineage>
        <taxon>Bacteria</taxon>
        <taxon>Candidatus Nealsoniibacteriota</taxon>
    </lineage>
</organism>
<dbReference type="PANTHER" id="PTHR33055:SF17">
    <property type="entry name" value="THIRD ORF IN TRANSPOSON ISC1491"/>
    <property type="match status" value="1"/>
</dbReference>
<evidence type="ECO:0000256" key="1">
    <source>
        <dbReference type="SAM" id="MobiDB-lite"/>
    </source>
</evidence>
<gene>
    <name evidence="3" type="ORF">COT59_02010</name>
</gene>
<dbReference type="GO" id="GO:0006313">
    <property type="term" value="P:DNA transposition"/>
    <property type="evidence" value="ECO:0007669"/>
    <property type="project" value="InterPro"/>
</dbReference>
<dbReference type="GO" id="GO:0004803">
    <property type="term" value="F:transposase activity"/>
    <property type="evidence" value="ECO:0007669"/>
    <property type="project" value="InterPro"/>
</dbReference>
<feature type="domain" description="Transposase IS116/IS110/IS902 C-terminal" evidence="2">
    <location>
        <begin position="251"/>
        <end position="330"/>
    </location>
</feature>
<comment type="caution">
    <text evidence="3">The sequence shown here is derived from an EMBL/GenBank/DDBJ whole genome shotgun (WGS) entry which is preliminary data.</text>
</comment>
<sequence length="450" mass="52496">MANQVIAVVPSKERHIFCMEVKGKGKEFKKPVQAIEWLRERRNGNNLIVLGLMGGPGQEFFGKILEMGIPVQRMPMFQIQAITALEPKASIQDRAVALHLSWGEKPELFYPLQELDQTVVMIRELTRQRLNIQEFRKMATLQLHAALRALNFILPEEATSLVELIDKGLKDQFKKPELREQIDAEFKKLGTAIQLNDFQQARLFAIRNFFSNPGFVLGAKKDEQELEKQITKLLQHFSIWQWLSPGKDSALPPIKGFGPAVGGSVISEIGDIRRFATPEALRAYARFHVNQEGQFPYRKAGEFSPWNRYLNRAVWLWIDDQMPRYDHPWRLLYDWKKAKELQAHPEVQPRTITDKRGRTRTVYNYTLKHLDMRAKRWTGSQILNYLWGLWQEIAVEPGRDPRAWYALSSWPEYFAKATQELDQGLGSYLEDEIPKRRRQEPKEEDVEEKE</sequence>
<proteinExistence type="predicted"/>
<dbReference type="AlphaFoldDB" id="A0A2H0WX43"/>
<evidence type="ECO:0000313" key="4">
    <source>
        <dbReference type="Proteomes" id="UP000229675"/>
    </source>
</evidence>
<dbReference type="InterPro" id="IPR047650">
    <property type="entry name" value="Transpos_IS110"/>
</dbReference>
<reference evidence="4" key="1">
    <citation type="submission" date="2017-09" db="EMBL/GenBank/DDBJ databases">
        <title>Depth-based differentiation of microbial function through sediment-hosted aquifers and enrichment of novel symbionts in the deep terrestrial subsurface.</title>
        <authorList>
            <person name="Probst A.J."/>
            <person name="Ladd B."/>
            <person name="Jarett J.K."/>
            <person name="Geller-Mcgrath D.E."/>
            <person name="Sieber C.M.K."/>
            <person name="Emerson J.B."/>
            <person name="Anantharaman K."/>
            <person name="Thomas B.C."/>
            <person name="Malmstrom R."/>
            <person name="Stieglmeier M."/>
            <person name="Klingl A."/>
            <person name="Woyke T."/>
            <person name="Ryan C.M."/>
            <person name="Banfield J.F."/>
        </authorList>
    </citation>
    <scope>NUCLEOTIDE SEQUENCE [LARGE SCALE GENOMIC DNA]</scope>
</reference>
<evidence type="ECO:0000313" key="3">
    <source>
        <dbReference type="EMBL" id="PIS17187.1"/>
    </source>
</evidence>
<dbReference type="GO" id="GO:0003677">
    <property type="term" value="F:DNA binding"/>
    <property type="evidence" value="ECO:0007669"/>
    <property type="project" value="InterPro"/>
</dbReference>
<dbReference type="Pfam" id="PF02371">
    <property type="entry name" value="Transposase_20"/>
    <property type="match status" value="1"/>
</dbReference>
<dbReference type="EMBL" id="PEZD01000043">
    <property type="protein sequence ID" value="PIS17187.1"/>
    <property type="molecule type" value="Genomic_DNA"/>
</dbReference>
<accession>A0A2H0WX43</accession>